<organism evidence="1 2">
    <name type="scientific">Salinactinospora qingdaonensis</name>
    <dbReference type="NCBI Taxonomy" id="702744"/>
    <lineage>
        <taxon>Bacteria</taxon>
        <taxon>Bacillati</taxon>
        <taxon>Actinomycetota</taxon>
        <taxon>Actinomycetes</taxon>
        <taxon>Streptosporangiales</taxon>
        <taxon>Nocardiopsidaceae</taxon>
        <taxon>Salinactinospora</taxon>
    </lineage>
</organism>
<dbReference type="EMBL" id="BAABDD010000013">
    <property type="protein sequence ID" value="GAA3748690.1"/>
    <property type="molecule type" value="Genomic_DNA"/>
</dbReference>
<sequence length="66" mass="7320">MTNERNDLSAEQELRLTESYTALHELAGSCEVPSVRAAARAAVAELHAALDGQALEFDFYSHRWEA</sequence>
<gene>
    <name evidence="1" type="ORF">GCM10022402_29910</name>
</gene>
<keyword evidence="2" id="KW-1185">Reference proteome</keyword>
<dbReference type="Pfam" id="PF19522">
    <property type="entry name" value="DUF6052"/>
    <property type="match status" value="1"/>
</dbReference>
<dbReference type="InterPro" id="IPR046115">
    <property type="entry name" value="DUF6052"/>
</dbReference>
<protein>
    <submittedName>
        <fullName evidence="1">Uncharacterized protein</fullName>
    </submittedName>
</protein>
<reference evidence="2" key="1">
    <citation type="journal article" date="2019" name="Int. J. Syst. Evol. Microbiol.">
        <title>The Global Catalogue of Microorganisms (GCM) 10K type strain sequencing project: providing services to taxonomists for standard genome sequencing and annotation.</title>
        <authorList>
            <consortium name="The Broad Institute Genomics Platform"/>
            <consortium name="The Broad Institute Genome Sequencing Center for Infectious Disease"/>
            <person name="Wu L."/>
            <person name="Ma J."/>
        </authorList>
    </citation>
    <scope>NUCLEOTIDE SEQUENCE [LARGE SCALE GENOMIC DNA]</scope>
    <source>
        <strain evidence="2">JCM 17137</strain>
    </source>
</reference>
<dbReference type="Proteomes" id="UP001500908">
    <property type="component" value="Unassembled WGS sequence"/>
</dbReference>
<dbReference type="RefSeq" id="WP_344972164.1">
    <property type="nucleotide sequence ID" value="NZ_BAABDD010000013.1"/>
</dbReference>
<proteinExistence type="predicted"/>
<name>A0ABP7FWA9_9ACTN</name>
<accession>A0ABP7FWA9</accession>
<comment type="caution">
    <text evidence="1">The sequence shown here is derived from an EMBL/GenBank/DDBJ whole genome shotgun (WGS) entry which is preliminary data.</text>
</comment>
<evidence type="ECO:0000313" key="1">
    <source>
        <dbReference type="EMBL" id="GAA3748690.1"/>
    </source>
</evidence>
<evidence type="ECO:0000313" key="2">
    <source>
        <dbReference type="Proteomes" id="UP001500908"/>
    </source>
</evidence>